<organism evidence="2 3">
    <name type="scientific">Serpens gallinarum</name>
    <dbReference type="NCBI Taxonomy" id="2763075"/>
    <lineage>
        <taxon>Bacteria</taxon>
        <taxon>Pseudomonadati</taxon>
        <taxon>Pseudomonadota</taxon>
        <taxon>Gammaproteobacteria</taxon>
        <taxon>Pseudomonadales</taxon>
        <taxon>Pseudomonadaceae</taxon>
        <taxon>Pseudomonas</taxon>
    </lineage>
</organism>
<sequence>MSLLAQIIAYVVSPLATLLAVWVAYLAVLRGGQPQLLVYYQPNPDVSSLIDLVVENIGGGSAIEVTFSEPLPINWFGIEKPHEDGSFIPKEGFPALSSGQRYIFNGGQ</sequence>
<dbReference type="Proteomes" id="UP000611945">
    <property type="component" value="Unassembled WGS sequence"/>
</dbReference>
<comment type="caution">
    <text evidence="2">The sequence shown here is derived from an EMBL/GenBank/DDBJ whole genome shotgun (WGS) entry which is preliminary data.</text>
</comment>
<proteinExistence type="predicted"/>
<keyword evidence="3" id="KW-1185">Reference proteome</keyword>
<gene>
    <name evidence="2" type="ORF">H9642_17680</name>
</gene>
<evidence type="ECO:0000256" key="1">
    <source>
        <dbReference type="SAM" id="Phobius"/>
    </source>
</evidence>
<feature type="transmembrane region" description="Helical" evidence="1">
    <location>
        <begin position="7"/>
        <end position="28"/>
    </location>
</feature>
<keyword evidence="1" id="KW-0472">Membrane</keyword>
<reference evidence="2 3" key="1">
    <citation type="submission" date="2020-08" db="EMBL/GenBank/DDBJ databases">
        <title>A Genomic Blueprint of the Chicken Gut Microbiome.</title>
        <authorList>
            <person name="Gilroy R."/>
            <person name="Ravi A."/>
            <person name="Getino M."/>
            <person name="Pursley I."/>
            <person name="Horton D.L."/>
            <person name="Alikhan N.-F."/>
            <person name="Baker D."/>
            <person name="Gharbi K."/>
            <person name="Hall N."/>
            <person name="Watson M."/>
            <person name="Adriaenssens E.M."/>
            <person name="Foster-Nyarko E."/>
            <person name="Jarju S."/>
            <person name="Secka A."/>
            <person name="Antonio M."/>
            <person name="Oren A."/>
            <person name="Chaudhuri R."/>
            <person name="La Ragione R.M."/>
            <person name="Hildebrand F."/>
            <person name="Pallen M.J."/>
        </authorList>
    </citation>
    <scope>NUCLEOTIDE SEQUENCE [LARGE SCALE GENOMIC DNA]</scope>
    <source>
        <strain evidence="2 3">Sa2CUA2</strain>
    </source>
</reference>
<dbReference type="EMBL" id="JACSQG010000016">
    <property type="protein sequence ID" value="MBD7979012.1"/>
    <property type="molecule type" value="Genomic_DNA"/>
</dbReference>
<name>A0ABR8TTB3_9PSED</name>
<evidence type="ECO:0000313" key="3">
    <source>
        <dbReference type="Proteomes" id="UP000611945"/>
    </source>
</evidence>
<accession>A0ABR8TTB3</accession>
<protein>
    <submittedName>
        <fullName evidence="2">Uncharacterized protein</fullName>
    </submittedName>
</protein>
<dbReference type="RefSeq" id="WP_251837792.1">
    <property type="nucleotide sequence ID" value="NZ_JACSQG010000016.1"/>
</dbReference>
<keyword evidence="1" id="KW-1133">Transmembrane helix</keyword>
<evidence type="ECO:0000313" key="2">
    <source>
        <dbReference type="EMBL" id="MBD7979012.1"/>
    </source>
</evidence>
<keyword evidence="1" id="KW-0812">Transmembrane</keyword>